<sequence length="342" mass="37380">MGGQGSSNATKRSPAQTAAGFFWAYDGSNLVGTPPRFFNQVARQVVWSRRPDKEDAGAEANNADFARALALANTALADAGIFAWREKWTFELWRPLSGVRSDPRPEFADPFWLAQGAPETNRNAASFKPPFPSYPSGHATFGGAIFQMLRLYYRQRDGLDFALDGPDDIGFEMVSDELNGVNRDLRQEYDPTQPITAQPGIVRTRVVRHFGSLWEAIFENALSRVFLGVHWRFDAFAAADVLVPLMAGKVEPPYAVDCEGRTVYQKTDEIRYKTMGPRSDRSGMFPIGGVPLGIGIANDIFTSNLKQTPADKQPGGQNMGGVGAPTGSDKGGLKEFAVGMMS</sequence>
<dbReference type="EMBL" id="MU001671">
    <property type="protein sequence ID" value="KAF2461575.1"/>
    <property type="molecule type" value="Genomic_DNA"/>
</dbReference>
<dbReference type="InterPro" id="IPR000326">
    <property type="entry name" value="PAP2/HPO"/>
</dbReference>
<evidence type="ECO:0000313" key="4">
    <source>
        <dbReference type="Proteomes" id="UP000799766"/>
    </source>
</evidence>
<keyword evidence="3" id="KW-0575">Peroxidase</keyword>
<accession>A0A6A6PC71</accession>
<feature type="domain" description="Phosphatidic acid phosphatase type 2/haloperoxidase" evidence="2">
    <location>
        <begin position="102"/>
        <end position="239"/>
    </location>
</feature>
<dbReference type="InterPro" id="IPR016119">
    <property type="entry name" value="Br/Cl_peroxidase_C"/>
</dbReference>
<dbReference type="SUPFAM" id="SSF48317">
    <property type="entry name" value="Acid phosphatase/Vanadium-dependent haloperoxidase"/>
    <property type="match status" value="1"/>
</dbReference>
<protein>
    <submittedName>
        <fullName evidence="3">Phosphatidic acid phosphatase type 2/haloperoxidase</fullName>
    </submittedName>
</protein>
<dbReference type="PANTHER" id="PTHR34599">
    <property type="entry name" value="PEROXIDASE-RELATED"/>
    <property type="match status" value="1"/>
</dbReference>
<feature type="region of interest" description="Disordered" evidence="1">
    <location>
        <begin position="306"/>
        <end position="327"/>
    </location>
</feature>
<keyword evidence="3" id="KW-0560">Oxidoreductase</keyword>
<organism evidence="3 4">
    <name type="scientific">Lineolata rhizophorae</name>
    <dbReference type="NCBI Taxonomy" id="578093"/>
    <lineage>
        <taxon>Eukaryota</taxon>
        <taxon>Fungi</taxon>
        <taxon>Dikarya</taxon>
        <taxon>Ascomycota</taxon>
        <taxon>Pezizomycotina</taxon>
        <taxon>Dothideomycetes</taxon>
        <taxon>Dothideomycetes incertae sedis</taxon>
        <taxon>Lineolatales</taxon>
        <taxon>Lineolataceae</taxon>
        <taxon>Lineolata</taxon>
    </lineage>
</organism>
<dbReference type="Gene3D" id="1.10.606.10">
    <property type="entry name" value="Vanadium-containing Chloroperoxidase, domain 2"/>
    <property type="match status" value="1"/>
</dbReference>
<dbReference type="PANTHER" id="PTHR34599:SF1">
    <property type="entry name" value="PHOSPHATIDIC ACID PHOSPHATASE TYPE 2_HALOPEROXIDASE DOMAIN-CONTAINING PROTEIN"/>
    <property type="match status" value="1"/>
</dbReference>
<dbReference type="CDD" id="cd03398">
    <property type="entry name" value="PAP2_haloperoxidase"/>
    <property type="match status" value="1"/>
</dbReference>
<proteinExistence type="predicted"/>
<dbReference type="OrthoDB" id="9997027at2759"/>
<evidence type="ECO:0000256" key="1">
    <source>
        <dbReference type="SAM" id="MobiDB-lite"/>
    </source>
</evidence>
<evidence type="ECO:0000259" key="2">
    <source>
        <dbReference type="Pfam" id="PF01569"/>
    </source>
</evidence>
<dbReference type="Proteomes" id="UP000799766">
    <property type="component" value="Unassembled WGS sequence"/>
</dbReference>
<name>A0A6A6PC71_9PEZI</name>
<dbReference type="AlphaFoldDB" id="A0A6A6PC71"/>
<dbReference type="GO" id="GO:0004601">
    <property type="term" value="F:peroxidase activity"/>
    <property type="evidence" value="ECO:0007669"/>
    <property type="project" value="UniProtKB-KW"/>
</dbReference>
<keyword evidence="4" id="KW-1185">Reference proteome</keyword>
<dbReference type="InterPro" id="IPR052559">
    <property type="entry name" value="V-haloperoxidase"/>
</dbReference>
<evidence type="ECO:0000313" key="3">
    <source>
        <dbReference type="EMBL" id="KAF2461575.1"/>
    </source>
</evidence>
<gene>
    <name evidence="3" type="ORF">BDY21DRAFT_332572</name>
</gene>
<reference evidence="3" key="1">
    <citation type="journal article" date="2020" name="Stud. Mycol.">
        <title>101 Dothideomycetes genomes: a test case for predicting lifestyles and emergence of pathogens.</title>
        <authorList>
            <person name="Haridas S."/>
            <person name="Albert R."/>
            <person name="Binder M."/>
            <person name="Bloem J."/>
            <person name="Labutti K."/>
            <person name="Salamov A."/>
            <person name="Andreopoulos B."/>
            <person name="Baker S."/>
            <person name="Barry K."/>
            <person name="Bills G."/>
            <person name="Bluhm B."/>
            <person name="Cannon C."/>
            <person name="Castanera R."/>
            <person name="Culley D."/>
            <person name="Daum C."/>
            <person name="Ezra D."/>
            <person name="Gonzalez J."/>
            <person name="Henrissat B."/>
            <person name="Kuo A."/>
            <person name="Liang C."/>
            <person name="Lipzen A."/>
            <person name="Lutzoni F."/>
            <person name="Magnuson J."/>
            <person name="Mondo S."/>
            <person name="Nolan M."/>
            <person name="Ohm R."/>
            <person name="Pangilinan J."/>
            <person name="Park H.-J."/>
            <person name="Ramirez L."/>
            <person name="Alfaro M."/>
            <person name="Sun H."/>
            <person name="Tritt A."/>
            <person name="Yoshinaga Y."/>
            <person name="Zwiers L.-H."/>
            <person name="Turgeon B."/>
            <person name="Goodwin S."/>
            <person name="Spatafora J."/>
            <person name="Crous P."/>
            <person name="Grigoriev I."/>
        </authorList>
    </citation>
    <scope>NUCLEOTIDE SEQUENCE</scope>
    <source>
        <strain evidence="3">ATCC 16933</strain>
    </source>
</reference>
<dbReference type="InterPro" id="IPR036938">
    <property type="entry name" value="PAP2/HPO_sf"/>
</dbReference>
<dbReference type="Pfam" id="PF01569">
    <property type="entry name" value="PAP2"/>
    <property type="match status" value="1"/>
</dbReference>